<dbReference type="PROSITE" id="PS00356">
    <property type="entry name" value="HTH_LACI_1"/>
    <property type="match status" value="1"/>
</dbReference>
<name>A0A1S8JJ65_ENTFC</name>
<dbReference type="Gene3D" id="1.10.260.40">
    <property type="entry name" value="lambda repressor-like DNA-binding domains"/>
    <property type="match status" value="1"/>
</dbReference>
<dbReference type="Pfam" id="PF00356">
    <property type="entry name" value="LacI"/>
    <property type="match status" value="1"/>
</dbReference>
<dbReference type="SUPFAM" id="SSF53822">
    <property type="entry name" value="Periplasmic binding protein-like I"/>
    <property type="match status" value="1"/>
</dbReference>
<evidence type="ECO:0000313" key="1">
    <source>
        <dbReference type="EMBL" id="OOL83718.1"/>
    </source>
</evidence>
<accession>A0A1S8JJ65</accession>
<reference evidence="1 2" key="1">
    <citation type="submission" date="2017-02" db="EMBL/GenBank/DDBJ databases">
        <title>Clonality and virulence of isolates of VRE in Hematopoietic Stem Cell Transplanted (HSCT) patients.</title>
        <authorList>
            <person name="Marchi A.P."/>
            <person name="Martins R.C."/>
            <person name="Marie S.K."/>
            <person name="Levin A.S."/>
            <person name="Costa S.F."/>
        </authorList>
    </citation>
    <scope>NUCLEOTIDE SEQUENCE [LARGE SCALE GENOMIC DNA]</scope>
    <source>
        <strain evidence="1 2">LIM1759</strain>
    </source>
</reference>
<gene>
    <name evidence="1" type="ORF">B1P95_02635</name>
</gene>
<dbReference type="EMBL" id="MVGJ01000011">
    <property type="protein sequence ID" value="OOL83718.1"/>
    <property type="molecule type" value="Genomic_DNA"/>
</dbReference>
<protein>
    <submittedName>
        <fullName evidence="1">LacI family transcriptional regulator</fullName>
    </submittedName>
</protein>
<dbReference type="InterPro" id="IPR010982">
    <property type="entry name" value="Lambda_DNA-bd_dom_sf"/>
</dbReference>
<dbReference type="AlphaFoldDB" id="A0A1S8JJ65"/>
<dbReference type="Proteomes" id="UP000191171">
    <property type="component" value="Unassembled WGS sequence"/>
</dbReference>
<dbReference type="SMART" id="SM00354">
    <property type="entry name" value="HTH_LACI"/>
    <property type="match status" value="1"/>
</dbReference>
<dbReference type="InterPro" id="IPR000843">
    <property type="entry name" value="HTH_LacI"/>
</dbReference>
<evidence type="ECO:0000313" key="2">
    <source>
        <dbReference type="Proteomes" id="UP000191171"/>
    </source>
</evidence>
<dbReference type="InterPro" id="IPR046335">
    <property type="entry name" value="LacI/GalR-like_sensor"/>
</dbReference>
<comment type="caution">
    <text evidence="1">The sequence shown here is derived from an EMBL/GenBank/DDBJ whole genome shotgun (WGS) entry which is preliminary data.</text>
</comment>
<dbReference type="Pfam" id="PF13377">
    <property type="entry name" value="Peripla_BP_3"/>
    <property type="match status" value="1"/>
</dbReference>
<proteinExistence type="predicted"/>
<organism evidence="1 2">
    <name type="scientific">Enterococcus faecium</name>
    <name type="common">Streptococcus faecium</name>
    <dbReference type="NCBI Taxonomy" id="1352"/>
    <lineage>
        <taxon>Bacteria</taxon>
        <taxon>Bacillati</taxon>
        <taxon>Bacillota</taxon>
        <taxon>Bacilli</taxon>
        <taxon>Lactobacillales</taxon>
        <taxon>Enterococcaceae</taxon>
        <taxon>Enterococcus</taxon>
    </lineage>
</organism>
<dbReference type="GO" id="GO:0000976">
    <property type="term" value="F:transcription cis-regulatory region binding"/>
    <property type="evidence" value="ECO:0007669"/>
    <property type="project" value="TreeGrafter"/>
</dbReference>
<dbReference type="InterPro" id="IPR028082">
    <property type="entry name" value="Peripla_BP_I"/>
</dbReference>
<dbReference type="GO" id="GO:0003700">
    <property type="term" value="F:DNA-binding transcription factor activity"/>
    <property type="evidence" value="ECO:0007669"/>
    <property type="project" value="TreeGrafter"/>
</dbReference>
<dbReference type="Gene3D" id="3.40.50.2300">
    <property type="match status" value="2"/>
</dbReference>
<dbReference type="PRINTS" id="PR00036">
    <property type="entry name" value="HTHLACI"/>
</dbReference>
<dbReference type="CDD" id="cd01392">
    <property type="entry name" value="HTH_LacI"/>
    <property type="match status" value="1"/>
</dbReference>
<dbReference type="PANTHER" id="PTHR30146:SF109">
    <property type="entry name" value="HTH-TYPE TRANSCRIPTIONAL REGULATOR GALS"/>
    <property type="match status" value="1"/>
</dbReference>
<dbReference type="PROSITE" id="PS50932">
    <property type="entry name" value="HTH_LACI_2"/>
    <property type="match status" value="1"/>
</dbReference>
<dbReference type="SUPFAM" id="SSF47413">
    <property type="entry name" value="lambda repressor-like DNA-binding domains"/>
    <property type="match status" value="1"/>
</dbReference>
<sequence length="345" mass="38902">MHIKLKPTIYDIAKKANVSKSTVSRVLNNQPNISDKAKASVLQAIKELNYEPSKIARGLSGNGFDAILALSHRTSHTTYGNPFFSDVIQSISAVSEQNNFDLILQTAKTPEEELEKCAKKIQEKMIRGIIILSSTMDETLLFELDQYNIPIVVIGKVGNDYTNIYSVDTDNFQDSYDLVETLIKNGHRHIGCLHAPTEVYVSNDRLNGYRQCLFDHHLDIRNEWIIDGGFRLEDSMAAMNDLMKLRERPTAIFSTDALKSLSIYKVAEQSGKQIPDDLSIAGFSDPLLSSLFSPQLTRIDIPTNQLGIKATELLFQLIHHQYPEEKRIILSTEITLTDSIQQQEM</sequence>
<dbReference type="PANTHER" id="PTHR30146">
    <property type="entry name" value="LACI-RELATED TRANSCRIPTIONAL REPRESSOR"/>
    <property type="match status" value="1"/>
</dbReference>
<dbReference type="CDD" id="cd06267">
    <property type="entry name" value="PBP1_LacI_sugar_binding-like"/>
    <property type="match status" value="1"/>
</dbReference>